<gene>
    <name evidence="9" type="ORF">Pmar_PMAR015760</name>
</gene>
<dbReference type="SMART" id="SM00184">
    <property type="entry name" value="RING"/>
    <property type="match status" value="1"/>
</dbReference>
<evidence type="ECO:0000256" key="2">
    <source>
        <dbReference type="ARBA" id="ARBA00022723"/>
    </source>
</evidence>
<dbReference type="GO" id="GO:0061630">
    <property type="term" value="F:ubiquitin protein ligase activity"/>
    <property type="evidence" value="ECO:0007669"/>
    <property type="project" value="InterPro"/>
</dbReference>
<dbReference type="PROSITE" id="PS50103">
    <property type="entry name" value="ZF_C3H1"/>
    <property type="match status" value="1"/>
</dbReference>
<dbReference type="InterPro" id="IPR001841">
    <property type="entry name" value="Znf_RING"/>
</dbReference>
<dbReference type="InterPro" id="IPR017907">
    <property type="entry name" value="Znf_RING_CS"/>
</dbReference>
<dbReference type="Pfam" id="PF18044">
    <property type="entry name" value="zf-CCCH_4"/>
    <property type="match status" value="1"/>
</dbReference>
<evidence type="ECO:0000313" key="9">
    <source>
        <dbReference type="EMBL" id="EER19106.1"/>
    </source>
</evidence>
<proteinExistence type="predicted"/>
<dbReference type="PROSITE" id="PS00518">
    <property type="entry name" value="ZF_RING_1"/>
    <property type="match status" value="1"/>
</dbReference>
<evidence type="ECO:0000256" key="3">
    <source>
        <dbReference type="ARBA" id="ARBA00022737"/>
    </source>
</evidence>
<keyword evidence="2 6" id="KW-0479">Metal-binding</keyword>
<keyword evidence="3" id="KW-0677">Repeat</keyword>
<evidence type="ECO:0000256" key="5">
    <source>
        <dbReference type="ARBA" id="ARBA00022833"/>
    </source>
</evidence>
<dbReference type="SUPFAM" id="SSF57850">
    <property type="entry name" value="RING/U-box"/>
    <property type="match status" value="1"/>
</dbReference>
<dbReference type="RefSeq" id="XP_002787310.1">
    <property type="nucleotide sequence ID" value="XM_002787264.1"/>
</dbReference>
<keyword evidence="1" id="KW-0808">Transferase</keyword>
<name>C5K8T2_PERM5</name>
<feature type="zinc finger region" description="C3H1-type" evidence="6">
    <location>
        <begin position="96"/>
        <end position="124"/>
    </location>
</feature>
<dbReference type="CDD" id="cd16521">
    <property type="entry name" value="RING-HC_MKRN"/>
    <property type="match status" value="1"/>
</dbReference>
<dbReference type="InterPro" id="IPR036855">
    <property type="entry name" value="Znf_CCCH_sf"/>
</dbReference>
<keyword evidence="4 6" id="KW-0863">Zinc-finger</keyword>
<dbReference type="GO" id="GO:0008270">
    <property type="term" value="F:zinc ion binding"/>
    <property type="evidence" value="ECO:0007669"/>
    <property type="project" value="UniProtKB-KW"/>
</dbReference>
<dbReference type="GO" id="GO:0000209">
    <property type="term" value="P:protein polyubiquitination"/>
    <property type="evidence" value="ECO:0007669"/>
    <property type="project" value="InterPro"/>
</dbReference>
<feature type="domain" description="C3H1-type" evidence="8">
    <location>
        <begin position="96"/>
        <end position="124"/>
    </location>
</feature>
<dbReference type="EMBL" id="GG671160">
    <property type="protein sequence ID" value="EER19106.1"/>
    <property type="molecule type" value="Genomic_DNA"/>
</dbReference>
<dbReference type="InterPro" id="IPR013083">
    <property type="entry name" value="Znf_RING/FYVE/PHD"/>
</dbReference>
<dbReference type="SUPFAM" id="SSF90229">
    <property type="entry name" value="CCCH zinc finger"/>
    <property type="match status" value="1"/>
</dbReference>
<evidence type="ECO:0000256" key="1">
    <source>
        <dbReference type="ARBA" id="ARBA00022679"/>
    </source>
</evidence>
<dbReference type="PROSITE" id="PS50089">
    <property type="entry name" value="ZF_RING_2"/>
    <property type="match status" value="1"/>
</dbReference>
<organism evidence="10">
    <name type="scientific">Perkinsus marinus (strain ATCC 50983 / TXsc)</name>
    <dbReference type="NCBI Taxonomy" id="423536"/>
    <lineage>
        <taxon>Eukaryota</taxon>
        <taxon>Sar</taxon>
        <taxon>Alveolata</taxon>
        <taxon>Perkinsozoa</taxon>
        <taxon>Perkinsea</taxon>
        <taxon>Perkinsida</taxon>
        <taxon>Perkinsidae</taxon>
        <taxon>Perkinsus</taxon>
    </lineage>
</organism>
<dbReference type="PANTHER" id="PTHR11224">
    <property type="entry name" value="MAKORIN-RELATED"/>
    <property type="match status" value="1"/>
</dbReference>
<evidence type="ECO:0000256" key="6">
    <source>
        <dbReference type="PROSITE-ProRule" id="PRU00723"/>
    </source>
</evidence>
<dbReference type="OrthoDB" id="250836at2759"/>
<dbReference type="InterPro" id="IPR045072">
    <property type="entry name" value="MKRN-like"/>
</dbReference>
<dbReference type="InterPro" id="IPR041367">
    <property type="entry name" value="Znf-CCCH_4"/>
</dbReference>
<evidence type="ECO:0000259" key="7">
    <source>
        <dbReference type="PROSITE" id="PS50089"/>
    </source>
</evidence>
<keyword evidence="10" id="KW-1185">Reference proteome</keyword>
<evidence type="ECO:0000259" key="8">
    <source>
        <dbReference type="PROSITE" id="PS50103"/>
    </source>
</evidence>
<protein>
    <submittedName>
        <fullName evidence="9">Makorin, putative</fullName>
    </submittedName>
</protein>
<dbReference type="AlphaFoldDB" id="C5K8T2"/>
<dbReference type="InParanoid" id="C5K8T2"/>
<feature type="domain" description="RING-type" evidence="7">
    <location>
        <begin position="16"/>
        <end position="67"/>
    </location>
</feature>
<keyword evidence="5 6" id="KW-0862">Zinc</keyword>
<dbReference type="PANTHER" id="PTHR11224:SF10">
    <property type="entry name" value="IP09428P-RELATED"/>
    <property type="match status" value="1"/>
</dbReference>
<sequence length="161" mass="18385">MDNGDNTNEVGRNLVCAICDEDIVARGRRFGLLENCSHPFCLECIRRWRDQKGSQDRTNLRLCPLCRVESFLITPSEVYLPDGPDKTEVIRGYKEALARIPCKFVTAGEECPFGSSCYYKHDDNDHDDDEERGKRFLCGADGKVQALRKPKLSDYLFPCKQ</sequence>
<evidence type="ECO:0000256" key="4">
    <source>
        <dbReference type="ARBA" id="ARBA00022771"/>
    </source>
</evidence>
<dbReference type="Pfam" id="PF13639">
    <property type="entry name" value="zf-RING_2"/>
    <property type="match status" value="1"/>
</dbReference>
<dbReference type="GeneID" id="9039341"/>
<reference evidence="9 10" key="1">
    <citation type="submission" date="2008-07" db="EMBL/GenBank/DDBJ databases">
        <authorList>
            <person name="El-Sayed N."/>
            <person name="Caler E."/>
            <person name="Inman J."/>
            <person name="Amedeo P."/>
            <person name="Hass B."/>
            <person name="Wortman J."/>
        </authorList>
    </citation>
    <scope>NUCLEOTIDE SEQUENCE [LARGE SCALE GENOMIC DNA]</scope>
    <source>
        <strain evidence="10">ATCC 50983 / TXsc</strain>
    </source>
</reference>
<evidence type="ECO:0000313" key="10">
    <source>
        <dbReference type="Proteomes" id="UP000007800"/>
    </source>
</evidence>
<dbReference type="InterPro" id="IPR000571">
    <property type="entry name" value="Znf_CCCH"/>
</dbReference>
<dbReference type="Proteomes" id="UP000007800">
    <property type="component" value="Unassembled WGS sequence"/>
</dbReference>
<dbReference type="Gene3D" id="3.30.40.10">
    <property type="entry name" value="Zinc/RING finger domain, C3HC4 (zinc finger)"/>
    <property type="match status" value="1"/>
</dbReference>
<accession>C5K8T2</accession>